<proteinExistence type="predicted"/>
<reference evidence="3" key="1">
    <citation type="submission" date="2016-10" db="EMBL/GenBank/DDBJ databases">
        <authorList>
            <person name="See-Too W.S."/>
        </authorList>
    </citation>
    <scope>NUCLEOTIDE SEQUENCE</scope>
    <source>
        <strain evidence="3">DSM 22276</strain>
    </source>
</reference>
<organism evidence="3 4">
    <name type="scientific">Planococcus donghaensis</name>
    <dbReference type="NCBI Taxonomy" id="414778"/>
    <lineage>
        <taxon>Bacteria</taxon>
        <taxon>Bacillati</taxon>
        <taxon>Bacillota</taxon>
        <taxon>Bacilli</taxon>
        <taxon>Bacillales</taxon>
        <taxon>Caryophanaceae</taxon>
        <taxon>Planococcus</taxon>
    </lineage>
</organism>
<feature type="transmembrane region" description="Helical" evidence="1">
    <location>
        <begin position="140"/>
        <end position="161"/>
    </location>
</feature>
<feature type="domain" description="DUF1648" evidence="2">
    <location>
        <begin position="26"/>
        <end position="70"/>
    </location>
</feature>
<evidence type="ECO:0000259" key="2">
    <source>
        <dbReference type="Pfam" id="PF07853"/>
    </source>
</evidence>
<keyword evidence="4" id="KW-1185">Reference proteome</keyword>
<dbReference type="RefSeq" id="WP_065526264.1">
    <property type="nucleotide sequence ID" value="NZ_CP016543.2"/>
</dbReference>
<evidence type="ECO:0000313" key="4">
    <source>
        <dbReference type="Proteomes" id="UP000092495"/>
    </source>
</evidence>
<dbReference type="KEGG" id="pdg:BCM40_07520"/>
<keyword evidence="1" id="KW-0472">Membrane</keyword>
<accession>A0A1C7EHM6</accession>
<keyword evidence="1" id="KW-0812">Transmembrane</keyword>
<feature type="transmembrane region" description="Helical" evidence="1">
    <location>
        <begin position="115"/>
        <end position="134"/>
    </location>
</feature>
<evidence type="ECO:0000256" key="1">
    <source>
        <dbReference type="SAM" id="Phobius"/>
    </source>
</evidence>
<dbReference type="InterPro" id="IPR012867">
    <property type="entry name" value="DUF1648"/>
</dbReference>
<dbReference type="OrthoDB" id="9808690at2"/>
<dbReference type="AlphaFoldDB" id="A0A1C7EHM6"/>
<feature type="transmembrane region" description="Helical" evidence="1">
    <location>
        <begin position="12"/>
        <end position="35"/>
    </location>
</feature>
<feature type="transmembrane region" description="Helical" evidence="1">
    <location>
        <begin position="63"/>
        <end position="80"/>
    </location>
</feature>
<name>A0A1C7EHM6_9BACL</name>
<gene>
    <name evidence="3" type="ORF">BCM40_07520</name>
</gene>
<keyword evidence="1" id="KW-1133">Transmembrane helix</keyword>
<evidence type="ECO:0000313" key="3">
    <source>
        <dbReference type="EMBL" id="ANU23225.1"/>
    </source>
</evidence>
<dbReference type="Proteomes" id="UP000092495">
    <property type="component" value="Chromosome"/>
</dbReference>
<dbReference type="STRING" id="414778.BCM40_07520"/>
<dbReference type="Pfam" id="PF07853">
    <property type="entry name" value="DUF1648"/>
    <property type="match status" value="1"/>
</dbReference>
<protein>
    <recommendedName>
        <fullName evidence="2">DUF1648 domain-containing protein</fullName>
    </recommendedName>
</protein>
<sequence length="163" mass="18538">MVKQQKKPVTQSLYETFLNAISLLSFIFAIIFLVFQLETLPEKVPVHFDETGRVDRLGNKVELLLLPLIGTIVWLGLTILEKYPHLYNYLNLTEKNKEAQYKNGRLMVNVLKNEIILLFSFIIFQSVRIASGAAVGLGAAFGPIFLTVIFGSILFFVIRMLKM</sequence>
<dbReference type="EMBL" id="CP016543">
    <property type="protein sequence ID" value="ANU23225.1"/>
    <property type="molecule type" value="Genomic_DNA"/>
</dbReference>